<evidence type="ECO:0000256" key="5">
    <source>
        <dbReference type="ARBA" id="ARBA00023136"/>
    </source>
</evidence>
<comment type="similarity">
    <text evidence="7">Belongs to the methyl-accepting chemotaxis (MCP) protein family.</text>
</comment>
<dbReference type="SMART" id="SM00283">
    <property type="entry name" value="MA"/>
    <property type="match status" value="1"/>
</dbReference>
<accession>A0ABS2HEG2</accession>
<dbReference type="PROSITE" id="PS50111">
    <property type="entry name" value="CHEMOTAXIS_TRANSDUC_2"/>
    <property type="match status" value="1"/>
</dbReference>
<organism evidence="12 13">
    <name type="scientific">Vibrio ulleungensis</name>
    <dbReference type="NCBI Taxonomy" id="2807619"/>
    <lineage>
        <taxon>Bacteria</taxon>
        <taxon>Pseudomonadati</taxon>
        <taxon>Pseudomonadota</taxon>
        <taxon>Gammaproteobacteria</taxon>
        <taxon>Vibrionales</taxon>
        <taxon>Vibrionaceae</taxon>
        <taxon>Vibrio</taxon>
    </lineage>
</organism>
<evidence type="ECO:0000256" key="6">
    <source>
        <dbReference type="ARBA" id="ARBA00023224"/>
    </source>
</evidence>
<feature type="coiled-coil region" evidence="9">
    <location>
        <begin position="333"/>
        <end position="388"/>
    </location>
</feature>
<keyword evidence="3" id="KW-0812">Transmembrane</keyword>
<dbReference type="SMART" id="SM00304">
    <property type="entry name" value="HAMP"/>
    <property type="match status" value="1"/>
</dbReference>
<keyword evidence="5" id="KW-0472">Membrane</keyword>
<evidence type="ECO:0000256" key="3">
    <source>
        <dbReference type="ARBA" id="ARBA00022692"/>
    </source>
</evidence>
<evidence type="ECO:0000256" key="1">
    <source>
        <dbReference type="ARBA" id="ARBA00004651"/>
    </source>
</evidence>
<dbReference type="EMBL" id="JAFEUM010000002">
    <property type="protein sequence ID" value="MBM7035970.1"/>
    <property type="molecule type" value="Genomic_DNA"/>
</dbReference>
<feature type="domain" description="Methyl-accepting transducer" evidence="10">
    <location>
        <begin position="283"/>
        <end position="519"/>
    </location>
</feature>
<keyword evidence="2" id="KW-1003">Cell membrane</keyword>
<gene>
    <name evidence="12" type="ORF">JQC93_06065</name>
</gene>
<dbReference type="InterPro" id="IPR004089">
    <property type="entry name" value="MCPsignal_dom"/>
</dbReference>
<keyword evidence="13" id="KW-1185">Reference proteome</keyword>
<dbReference type="Gene3D" id="3.30.450.20">
    <property type="entry name" value="PAS domain"/>
    <property type="match status" value="1"/>
</dbReference>
<dbReference type="PANTHER" id="PTHR32089">
    <property type="entry name" value="METHYL-ACCEPTING CHEMOTAXIS PROTEIN MCPB"/>
    <property type="match status" value="1"/>
</dbReference>
<dbReference type="Proteomes" id="UP000809621">
    <property type="component" value="Unassembled WGS sequence"/>
</dbReference>
<dbReference type="PROSITE" id="PS50885">
    <property type="entry name" value="HAMP"/>
    <property type="match status" value="1"/>
</dbReference>
<dbReference type="PANTHER" id="PTHR32089:SF119">
    <property type="entry name" value="METHYL-ACCEPTING CHEMOTAXIS PROTEIN CTPL"/>
    <property type="match status" value="1"/>
</dbReference>
<evidence type="ECO:0000259" key="10">
    <source>
        <dbReference type="PROSITE" id="PS50111"/>
    </source>
</evidence>
<evidence type="ECO:0000256" key="7">
    <source>
        <dbReference type="ARBA" id="ARBA00029447"/>
    </source>
</evidence>
<proteinExistence type="inferred from homology"/>
<evidence type="ECO:0000259" key="11">
    <source>
        <dbReference type="PROSITE" id="PS50885"/>
    </source>
</evidence>
<feature type="domain" description="HAMP" evidence="11">
    <location>
        <begin position="224"/>
        <end position="278"/>
    </location>
</feature>
<dbReference type="RefSeq" id="WP_205157584.1">
    <property type="nucleotide sequence ID" value="NZ_JAFEUM010000002.1"/>
</dbReference>
<dbReference type="SUPFAM" id="SSF58104">
    <property type="entry name" value="Methyl-accepting chemotaxis protein (MCP) signaling domain"/>
    <property type="match status" value="1"/>
</dbReference>
<dbReference type="InterPro" id="IPR033480">
    <property type="entry name" value="sCache_2"/>
</dbReference>
<keyword evidence="6 8" id="KW-0807">Transducer</keyword>
<evidence type="ECO:0000313" key="13">
    <source>
        <dbReference type="Proteomes" id="UP000809621"/>
    </source>
</evidence>
<keyword evidence="4" id="KW-1133">Transmembrane helix</keyword>
<keyword evidence="9" id="KW-0175">Coiled coil</keyword>
<comment type="caution">
    <text evidence="12">The sequence shown here is derived from an EMBL/GenBank/DDBJ whole genome shotgun (WGS) entry which is preliminary data.</text>
</comment>
<dbReference type="CDD" id="cd11386">
    <property type="entry name" value="MCP_signal"/>
    <property type="match status" value="1"/>
</dbReference>
<dbReference type="Pfam" id="PF00672">
    <property type="entry name" value="HAMP"/>
    <property type="match status" value="1"/>
</dbReference>
<evidence type="ECO:0000256" key="4">
    <source>
        <dbReference type="ARBA" id="ARBA00022989"/>
    </source>
</evidence>
<comment type="subcellular location">
    <subcellularLocation>
        <location evidence="1">Cell membrane</location>
        <topology evidence="1">Multi-pass membrane protein</topology>
    </subcellularLocation>
</comment>
<evidence type="ECO:0000256" key="9">
    <source>
        <dbReference type="SAM" id="Coils"/>
    </source>
</evidence>
<dbReference type="Pfam" id="PF17200">
    <property type="entry name" value="sCache_2"/>
    <property type="match status" value="1"/>
</dbReference>
<evidence type="ECO:0000313" key="12">
    <source>
        <dbReference type="EMBL" id="MBM7035970.1"/>
    </source>
</evidence>
<dbReference type="Pfam" id="PF00015">
    <property type="entry name" value="MCPsignal"/>
    <property type="match status" value="1"/>
</dbReference>
<dbReference type="Gene3D" id="1.10.287.950">
    <property type="entry name" value="Methyl-accepting chemotaxis protein"/>
    <property type="match status" value="1"/>
</dbReference>
<dbReference type="SMART" id="SM01049">
    <property type="entry name" value="Cache_2"/>
    <property type="match status" value="1"/>
</dbReference>
<sequence length="555" mass="60900">MKLTIRQRLVALTLIPILIISISMLAFTQYEAKLLTEQQMTSAEEQMMEMKRIELRSLVEVAETSLADLRQNNGTKEQALSLLKNLAFGPTGYYFAYDSKGTRLMLGKSDAGIGDNFWNTRDTEGNLFIQQLVERAKRGESTITTYYFPKLGQTQSLPKMGYTVYIPEWDMVVGTGFYTDSIDATLALMQSQATETQKEVLWETLLMCIAVSVLSLAFGLFIYRSISTPLNEFSTSVARFASGDADLKARINDSQIPEFSKLASDFNHFLGNLHSIITMVREVSVNVQDETQQMNNTANEVQEISQSQRQETEQAATAMTEMTTTAHEISGNANQAASAAQEAETNAKEAMDTVITAANTVTELATEVSEANTVISQLEEDVQNISAALSVIQGIAEQTNLLALNAAIEAARAGEQGRGFAVVADEVRQLASRTQESTGEIHDMIESLKAASDAAVSAMDSSTRRGEASVEESEQAKVALESIQHSIHTIMDMNDLIATATEEQSIVGQDISQRIVAIADQSQQSEEMAQSNRDRSHTLQTKANELNQLVAQFTL</sequence>
<evidence type="ECO:0000256" key="2">
    <source>
        <dbReference type="ARBA" id="ARBA00022475"/>
    </source>
</evidence>
<dbReference type="InterPro" id="IPR003660">
    <property type="entry name" value="HAMP_dom"/>
</dbReference>
<evidence type="ECO:0000256" key="8">
    <source>
        <dbReference type="PROSITE-ProRule" id="PRU00284"/>
    </source>
</evidence>
<protein>
    <submittedName>
        <fullName evidence="12">Cache domain-containing protein</fullName>
    </submittedName>
</protein>
<name>A0ABS2HEG2_9VIBR</name>
<dbReference type="CDD" id="cd06225">
    <property type="entry name" value="HAMP"/>
    <property type="match status" value="1"/>
</dbReference>
<reference evidence="12 13" key="1">
    <citation type="submission" date="2021-02" db="EMBL/GenBank/DDBJ databases">
        <authorList>
            <person name="Park J.-S."/>
        </authorList>
    </citation>
    <scope>NUCLEOTIDE SEQUENCE [LARGE SCALE GENOMIC DNA]</scope>
    <source>
        <strain evidence="12 13">188UL20-2</strain>
    </source>
</reference>